<organism evidence="1 2">
    <name type="scientific">Algoriphagus taiwanensis</name>
    <dbReference type="NCBI Taxonomy" id="1445656"/>
    <lineage>
        <taxon>Bacteria</taxon>
        <taxon>Pseudomonadati</taxon>
        <taxon>Bacteroidota</taxon>
        <taxon>Cytophagia</taxon>
        <taxon>Cytophagales</taxon>
        <taxon>Cyclobacteriaceae</taxon>
        <taxon>Algoriphagus</taxon>
    </lineage>
</organism>
<dbReference type="InterPro" id="IPR025535">
    <property type="entry name" value="DUF4421"/>
</dbReference>
<proteinExistence type="predicted"/>
<evidence type="ECO:0008006" key="3">
    <source>
        <dbReference type="Google" id="ProtNLM"/>
    </source>
</evidence>
<dbReference type="RefSeq" id="WP_338227799.1">
    <property type="nucleotide sequence ID" value="NZ_BTPE01000004.1"/>
</dbReference>
<accession>A0ABQ6PZI6</accession>
<name>A0ABQ6PZI6_9BACT</name>
<keyword evidence="2" id="KW-1185">Reference proteome</keyword>
<gene>
    <name evidence="1" type="ORF">Ataiwa_12840</name>
</gene>
<dbReference type="Pfam" id="PF14391">
    <property type="entry name" value="DUF4421"/>
    <property type="match status" value="1"/>
</dbReference>
<dbReference type="EMBL" id="BTPE01000004">
    <property type="protein sequence ID" value="GMQ33012.1"/>
    <property type="molecule type" value="Genomic_DNA"/>
</dbReference>
<comment type="caution">
    <text evidence="1">The sequence shown here is derived from an EMBL/GenBank/DDBJ whole genome shotgun (WGS) entry which is preliminary data.</text>
</comment>
<reference evidence="1 2" key="1">
    <citation type="submission" date="2023-08" db="EMBL/GenBank/DDBJ databases">
        <title>Draft genome sequence of Algoriphagus taiwanensis.</title>
        <authorList>
            <person name="Takatani N."/>
            <person name="Hosokawa M."/>
            <person name="Sawabe T."/>
        </authorList>
    </citation>
    <scope>NUCLEOTIDE SEQUENCE [LARGE SCALE GENOMIC DNA]</scope>
    <source>
        <strain evidence="1 2">JCM 19755</strain>
    </source>
</reference>
<evidence type="ECO:0000313" key="2">
    <source>
        <dbReference type="Proteomes" id="UP001307705"/>
    </source>
</evidence>
<sequence length="318" mass="36392">MAQTQPAYDTAYVENLPETMVLRLYLSRKFTEFNFGPDLPVYEPNSGLNLGVGFTYQKFTLNLAAPPSFLNPTREKDWPGFLDLQVHYYPQKWIFDLFAQFYNGYVIPDFEEPDQKYLREDVRVRKFGVNANYVFLGDRVSMAAAKDQSQIQKKSAISPTAGLEAYRVKIQGDSLVVPGPIGVETNYLRGDFFQIGPNVGVLGTLVFGKGFFLTGDFSYNVGLGYSQSDQIKESREWEIVTGYFFRGFLGYNNRRFTANINYVYKHLNLAEHVGLNPSANTGNYRFNIGYKIQPGPKFKKTYNKFNPVRILESIFKKN</sequence>
<protein>
    <recommendedName>
        <fullName evidence="3">DUF4421 domain-containing protein</fullName>
    </recommendedName>
</protein>
<dbReference type="Proteomes" id="UP001307705">
    <property type="component" value="Unassembled WGS sequence"/>
</dbReference>
<evidence type="ECO:0000313" key="1">
    <source>
        <dbReference type="EMBL" id="GMQ33012.1"/>
    </source>
</evidence>